<dbReference type="Gramene" id="C.cajan_33627.t">
    <property type="protein sequence ID" value="C.cajan_33627.t"/>
    <property type="gene ID" value="C.cajan_33627"/>
</dbReference>
<evidence type="ECO:0000259" key="1">
    <source>
        <dbReference type="Pfam" id="PF14111"/>
    </source>
</evidence>
<dbReference type="Proteomes" id="UP000075243">
    <property type="component" value="Unassembled WGS sequence"/>
</dbReference>
<dbReference type="AlphaFoldDB" id="A0A151RAP8"/>
<dbReference type="InterPro" id="IPR040256">
    <property type="entry name" value="At4g02000-like"/>
</dbReference>
<reference evidence="2" key="1">
    <citation type="journal article" date="2012" name="Nat. Biotechnol.">
        <title>Draft genome sequence of pigeonpea (Cajanus cajan), an orphan legume crop of resource-poor farmers.</title>
        <authorList>
            <person name="Varshney R.K."/>
            <person name="Chen W."/>
            <person name="Li Y."/>
            <person name="Bharti A.K."/>
            <person name="Saxena R.K."/>
            <person name="Schlueter J.A."/>
            <person name="Donoghue M.T."/>
            <person name="Azam S."/>
            <person name="Fan G."/>
            <person name="Whaley A.M."/>
            <person name="Farmer A.D."/>
            <person name="Sheridan J."/>
            <person name="Iwata A."/>
            <person name="Tuteja R."/>
            <person name="Penmetsa R.V."/>
            <person name="Wu W."/>
            <person name="Upadhyaya H.D."/>
            <person name="Yang S.P."/>
            <person name="Shah T."/>
            <person name="Saxena K.B."/>
            <person name="Michael T."/>
            <person name="McCombie W.R."/>
            <person name="Yang B."/>
            <person name="Zhang G."/>
            <person name="Yang H."/>
            <person name="Wang J."/>
            <person name="Spillane C."/>
            <person name="Cook D.R."/>
            <person name="May G.D."/>
            <person name="Xu X."/>
            <person name="Jackson S.A."/>
        </authorList>
    </citation>
    <scope>NUCLEOTIDE SEQUENCE [LARGE SCALE GENOMIC DNA]</scope>
</reference>
<evidence type="ECO:0000313" key="3">
    <source>
        <dbReference type="Proteomes" id="UP000075243"/>
    </source>
</evidence>
<feature type="domain" description="DUF4283" evidence="1">
    <location>
        <begin position="2"/>
        <end position="42"/>
    </location>
</feature>
<evidence type="ECO:0000313" key="2">
    <source>
        <dbReference type="EMBL" id="KYP39632.1"/>
    </source>
</evidence>
<accession>A0A151RAP8</accession>
<dbReference type="OMA" id="RICNCIG"/>
<dbReference type="Pfam" id="PF14111">
    <property type="entry name" value="DUF4283"/>
    <property type="match status" value="1"/>
</dbReference>
<dbReference type="PANTHER" id="PTHR31286:SF171">
    <property type="entry name" value="CCHC-TYPE DOMAIN-CONTAINING PROTEIN"/>
    <property type="match status" value="1"/>
</dbReference>
<dbReference type="InterPro" id="IPR025558">
    <property type="entry name" value="DUF4283"/>
</dbReference>
<name>A0A151RAP8_CAJCA</name>
<gene>
    <name evidence="2" type="ORF">KK1_039063</name>
</gene>
<keyword evidence="3" id="KW-1185">Reference proteome</keyword>
<proteinExistence type="predicted"/>
<dbReference type="EMBL" id="KQ483893">
    <property type="protein sequence ID" value="KYP39632.1"/>
    <property type="molecule type" value="Genomic_DNA"/>
</dbReference>
<sequence length="110" mass="12682">MLREKLKGLWKLVGGFEIMDMNNGYFLVSFNLEEDKYKAINRDHGITGFFVTEDTIDKMLVWINFPNLNMMYYDESVLLTIISTIGKPLKVDLNTVNMIRGCFTKVCVSA</sequence>
<organism evidence="2 3">
    <name type="scientific">Cajanus cajan</name>
    <name type="common">Pigeon pea</name>
    <name type="synonym">Cajanus indicus</name>
    <dbReference type="NCBI Taxonomy" id="3821"/>
    <lineage>
        <taxon>Eukaryota</taxon>
        <taxon>Viridiplantae</taxon>
        <taxon>Streptophyta</taxon>
        <taxon>Embryophyta</taxon>
        <taxon>Tracheophyta</taxon>
        <taxon>Spermatophyta</taxon>
        <taxon>Magnoliopsida</taxon>
        <taxon>eudicotyledons</taxon>
        <taxon>Gunneridae</taxon>
        <taxon>Pentapetalae</taxon>
        <taxon>rosids</taxon>
        <taxon>fabids</taxon>
        <taxon>Fabales</taxon>
        <taxon>Fabaceae</taxon>
        <taxon>Papilionoideae</taxon>
        <taxon>50 kb inversion clade</taxon>
        <taxon>NPAAA clade</taxon>
        <taxon>indigoferoid/millettioid clade</taxon>
        <taxon>Phaseoleae</taxon>
        <taxon>Cajanus</taxon>
    </lineage>
</organism>
<dbReference type="PANTHER" id="PTHR31286">
    <property type="entry name" value="GLYCINE-RICH CELL WALL STRUCTURAL PROTEIN 1.8-LIKE"/>
    <property type="match status" value="1"/>
</dbReference>
<protein>
    <recommendedName>
        <fullName evidence="1">DUF4283 domain-containing protein</fullName>
    </recommendedName>
</protein>